<dbReference type="GO" id="GO:0004029">
    <property type="term" value="F:aldehyde dehydrogenase (NAD+) activity"/>
    <property type="evidence" value="ECO:0007669"/>
    <property type="project" value="TreeGrafter"/>
</dbReference>
<dbReference type="SUPFAM" id="SSF51735">
    <property type="entry name" value="NAD(P)-binding Rossmann-fold domains"/>
    <property type="match status" value="1"/>
</dbReference>
<dbReference type="OrthoDB" id="10262413at2759"/>
<reference evidence="2 3" key="1">
    <citation type="submission" date="2018-02" db="EMBL/GenBank/DDBJ databases">
        <title>The genomes of Aspergillus section Nigri reveals drivers in fungal speciation.</title>
        <authorList>
            <consortium name="DOE Joint Genome Institute"/>
            <person name="Vesth T.C."/>
            <person name="Nybo J."/>
            <person name="Theobald S."/>
            <person name="Brandl J."/>
            <person name="Frisvad J.C."/>
            <person name="Nielsen K.F."/>
            <person name="Lyhne E.K."/>
            <person name="Kogle M.E."/>
            <person name="Kuo A."/>
            <person name="Riley R."/>
            <person name="Clum A."/>
            <person name="Nolan M."/>
            <person name="Lipzen A."/>
            <person name="Salamov A."/>
            <person name="Henrissat B."/>
            <person name="Wiebenga A."/>
            <person name="De vries R.P."/>
            <person name="Grigoriev I.V."/>
            <person name="Mortensen U.H."/>
            <person name="Andersen M.R."/>
            <person name="Baker S.E."/>
        </authorList>
    </citation>
    <scope>NUCLEOTIDE SEQUENCE [LARGE SCALE GENOMIC DNA]</scope>
    <source>
        <strain evidence="2 3">CBS 114.51</strain>
    </source>
</reference>
<dbReference type="InterPro" id="IPR051783">
    <property type="entry name" value="NAD(P)-dependent_oxidoreduct"/>
</dbReference>
<dbReference type="PANTHER" id="PTHR48079">
    <property type="entry name" value="PROTEIN YEEZ"/>
    <property type="match status" value="1"/>
</dbReference>
<proteinExistence type="predicted"/>
<dbReference type="EMBL" id="KZ824911">
    <property type="protein sequence ID" value="RAH75784.1"/>
    <property type="molecule type" value="Genomic_DNA"/>
</dbReference>
<evidence type="ECO:0000313" key="3">
    <source>
        <dbReference type="Proteomes" id="UP000249497"/>
    </source>
</evidence>
<protein>
    <recommendedName>
        <fullName evidence="1">NAD-dependent epimerase/dehydratase domain-containing protein</fullName>
    </recommendedName>
</protein>
<dbReference type="GO" id="GO:0005737">
    <property type="term" value="C:cytoplasm"/>
    <property type="evidence" value="ECO:0007669"/>
    <property type="project" value="TreeGrafter"/>
</dbReference>
<dbReference type="Gene3D" id="3.40.50.720">
    <property type="entry name" value="NAD(P)-binding Rossmann-like Domain"/>
    <property type="match status" value="1"/>
</dbReference>
<accession>A0A8T8WJ89</accession>
<dbReference type="Proteomes" id="UP000249497">
    <property type="component" value="Unassembled WGS sequence"/>
</dbReference>
<dbReference type="InterPro" id="IPR036291">
    <property type="entry name" value="NAD(P)-bd_dom_sf"/>
</dbReference>
<organism evidence="2 3">
    <name type="scientific">Aspergillus japonicus CBS 114.51</name>
    <dbReference type="NCBI Taxonomy" id="1448312"/>
    <lineage>
        <taxon>Eukaryota</taxon>
        <taxon>Fungi</taxon>
        <taxon>Dikarya</taxon>
        <taxon>Ascomycota</taxon>
        <taxon>Pezizomycotina</taxon>
        <taxon>Eurotiomycetes</taxon>
        <taxon>Eurotiomycetidae</taxon>
        <taxon>Eurotiales</taxon>
        <taxon>Aspergillaceae</taxon>
        <taxon>Aspergillus</taxon>
        <taxon>Aspergillus subgen. Circumdati</taxon>
    </lineage>
</organism>
<name>A0A8T8WJ89_ASPJA</name>
<sequence>MTQTKTRLLLTGSAGYLGGSVLTALLRSNDTSVQRLEISALIESSWCLEHWTKHGVKPIPFAGPEDVELLAYTASQHDVVIHCAGAWDPDAVEALVLGLGIRRTLTGSPVYMIHTSTIANLHDATSAQLDSEPRWFDDKLDNLLEHMWRRQNCEIYRPRTTDLLLAQRSQEAGIRTYTIMAPLIYGLGTGPFDKRGAVHIRTLSVAAIRARQAVYLHSAGTGTVDYVHVQDLADLYELLLRRALTGDREVLRETRGILFASAGRSSWPQLAAGVARVGVLLGWLETPEPRAIAVEEALALGMAATRQELELEFAGSCRGRASLAQALGWKPRKTERDWELNFADDFVQAILNMQ</sequence>
<dbReference type="PANTHER" id="PTHR48079:SF6">
    <property type="entry name" value="NAD(P)-BINDING DOMAIN-CONTAINING PROTEIN-RELATED"/>
    <property type="match status" value="1"/>
</dbReference>
<evidence type="ECO:0000259" key="1">
    <source>
        <dbReference type="Pfam" id="PF01370"/>
    </source>
</evidence>
<dbReference type="AlphaFoldDB" id="A0A8T8WJ89"/>
<dbReference type="RefSeq" id="XP_025521678.1">
    <property type="nucleotide sequence ID" value="XM_025675527.1"/>
</dbReference>
<gene>
    <name evidence="2" type="ORF">BO86DRAFT_426860</name>
</gene>
<feature type="domain" description="NAD-dependent epimerase/dehydratase" evidence="1">
    <location>
        <begin position="164"/>
        <end position="243"/>
    </location>
</feature>
<keyword evidence="3" id="KW-1185">Reference proteome</keyword>
<dbReference type="GeneID" id="37179219"/>
<dbReference type="Pfam" id="PF01370">
    <property type="entry name" value="Epimerase"/>
    <property type="match status" value="1"/>
</dbReference>
<evidence type="ECO:0000313" key="2">
    <source>
        <dbReference type="EMBL" id="RAH75784.1"/>
    </source>
</evidence>
<dbReference type="InterPro" id="IPR001509">
    <property type="entry name" value="Epimerase_deHydtase"/>
</dbReference>